<protein>
    <submittedName>
        <fullName evidence="1">Uncharacterized protein</fullName>
    </submittedName>
</protein>
<keyword evidence="2" id="KW-1185">Reference proteome</keyword>
<dbReference type="Proteomes" id="UP001607157">
    <property type="component" value="Unassembled WGS sequence"/>
</dbReference>
<dbReference type="PANTHER" id="PTHR40743">
    <property type="entry name" value="NUCLEOTIDE-DIPHOSPHO-SUGAR TRANSFERASE CONTAINING PROTEIN"/>
    <property type="match status" value="1"/>
</dbReference>
<comment type="caution">
    <text evidence="1">The sequence shown here is derived from an EMBL/GenBank/DDBJ whole genome shotgun (WGS) entry which is preliminary data.</text>
</comment>
<evidence type="ECO:0000313" key="1">
    <source>
        <dbReference type="EMBL" id="MFH0255113.1"/>
    </source>
</evidence>
<dbReference type="Gene3D" id="3.40.50.11350">
    <property type="match status" value="1"/>
</dbReference>
<organism evidence="1 2">
    <name type="scientific">Roseovarius aquimarinus</name>
    <dbReference type="NCBI Taxonomy" id="1229156"/>
    <lineage>
        <taxon>Bacteria</taxon>
        <taxon>Pseudomonadati</taxon>
        <taxon>Pseudomonadota</taxon>
        <taxon>Alphaproteobacteria</taxon>
        <taxon>Rhodobacterales</taxon>
        <taxon>Roseobacteraceae</taxon>
        <taxon>Roseovarius</taxon>
    </lineage>
</organism>
<evidence type="ECO:0000313" key="2">
    <source>
        <dbReference type="Proteomes" id="UP001607157"/>
    </source>
</evidence>
<sequence length="285" mass="31835">MRPHLFIDVQHGLGNRLRALASAAVIAEATGRQLVVLWLPDRHCEARIGDLLRYPDPVIETDCRDELRSRCAHVHNYMEIEEGSAFQELVLARGEAARGDVFIRSAYTLASPYHDRAAEDAFLRGLRAAEPVLEMVKSVDHPSDVAVHIRMATGPAFDHLSYEAPANWPAERHRELTEWRRKSDVSRFIRRLDAMIAAGAAETIFVAADLPASYAALIEAYGRRVRYLPRAEYDRSAGQLQTALADMILLTSARHFLASTWSSFSDIAQRLAAPGRPCEQSGTDF</sequence>
<dbReference type="PANTHER" id="PTHR40743:SF1">
    <property type="entry name" value="POSSIBLE GLYCOSYLTRANSFERASE"/>
    <property type="match status" value="1"/>
</dbReference>
<dbReference type="RefSeq" id="WP_377172521.1">
    <property type="nucleotide sequence ID" value="NZ_JBHTJC010000004.1"/>
</dbReference>
<dbReference type="Gene3D" id="3.40.50.11340">
    <property type="match status" value="1"/>
</dbReference>
<name>A0ABW7IA99_9RHOB</name>
<reference evidence="1 2" key="1">
    <citation type="submission" date="2024-10" db="EMBL/GenBank/DDBJ databases">
        <authorList>
            <person name="Yang X.-N."/>
        </authorList>
    </citation>
    <scope>NUCLEOTIDE SEQUENCE [LARGE SCALE GENOMIC DNA]</scope>
    <source>
        <strain evidence="1 2">CAU 1059</strain>
    </source>
</reference>
<gene>
    <name evidence="1" type="ORF">ACGRVM_14500</name>
</gene>
<proteinExistence type="predicted"/>
<accession>A0ABW7IA99</accession>
<dbReference type="EMBL" id="JBIHMM010000004">
    <property type="protein sequence ID" value="MFH0255113.1"/>
    <property type="molecule type" value="Genomic_DNA"/>
</dbReference>